<keyword evidence="4 6" id="KW-0472">Membrane</keyword>
<feature type="transmembrane region" description="Helical" evidence="6">
    <location>
        <begin position="364"/>
        <end position="386"/>
    </location>
</feature>
<feature type="transmembrane region" description="Helical" evidence="6">
    <location>
        <begin position="202"/>
        <end position="220"/>
    </location>
</feature>
<sequence>MGFLGILEDKHLLHVPATVVLDERQAQENDPGRGEGLKHGKGRHAHIVLVPQPSDDPNDPLNFSTTKKLIMMSIVGFGAILYAATIAPLLSPGLVVIAMEFKRPIGDITVISGYLLLVVGATGPFVSACSRKWGKRPMYLISSLFGLVGTIIGSCANDYDTLLTARIVQGFSISAFESLIISMIGDLYFVHERGYFMAMMQFILGAASNFSAIICGPITANLGWKYLFHIFIPFAAVECILLFFFVPETQYIRARRYELDEISEDGVPASSSEKDETKHLEHVESPRPSIPPAKTFWQQTAVFTGTYSDDNLLQLLVAPFAVCLNVAVLWIVIVSGLSVAFLVAQSYVMAQIFSAPPYLLTASGVGYLSMGPFIGGLLGAIFMGLVSDPLIGWASRRNRGVYEPEFRLLCMFPGLLMGIGLMVFGHLCEQQVSYYATATAHGIDLFGILCVAIAASAYGIDAYRDMSSEIFIIGMVFKNFVFYGFSYFVNDWTADAGPAQVFYVMGGIGFAMVVSTPPLFFWGKRYRSWWHRNNLLEKLHIKTHAEF</sequence>
<dbReference type="EMBL" id="WWBZ02000002">
    <property type="protein sequence ID" value="KAF4312793.1"/>
    <property type="molecule type" value="Genomic_DNA"/>
</dbReference>
<dbReference type="GO" id="GO:0022857">
    <property type="term" value="F:transmembrane transporter activity"/>
    <property type="evidence" value="ECO:0007669"/>
    <property type="project" value="InterPro"/>
</dbReference>
<feature type="transmembrane region" description="Helical" evidence="6">
    <location>
        <begin position="433"/>
        <end position="458"/>
    </location>
</feature>
<feature type="transmembrane region" description="Helical" evidence="6">
    <location>
        <begin position="501"/>
        <end position="522"/>
    </location>
</feature>
<feature type="transmembrane region" description="Helical" evidence="6">
    <location>
        <begin position="470"/>
        <end position="489"/>
    </location>
</feature>
<feature type="transmembrane region" description="Helical" evidence="6">
    <location>
        <begin position="406"/>
        <end position="427"/>
    </location>
</feature>
<evidence type="ECO:0000256" key="2">
    <source>
        <dbReference type="ARBA" id="ARBA00022692"/>
    </source>
</evidence>
<comment type="subcellular location">
    <subcellularLocation>
        <location evidence="1">Membrane</location>
        <topology evidence="1">Multi-pass membrane protein</topology>
    </subcellularLocation>
</comment>
<evidence type="ECO:0000313" key="8">
    <source>
        <dbReference type="EMBL" id="KAF4312793.1"/>
    </source>
</evidence>
<feature type="region of interest" description="Disordered" evidence="5">
    <location>
        <begin position="266"/>
        <end position="290"/>
    </location>
</feature>
<gene>
    <name evidence="8" type="ORF">GTA08_BOTSDO11909</name>
</gene>
<keyword evidence="3 6" id="KW-1133">Transmembrane helix</keyword>
<feature type="transmembrane region" description="Helical" evidence="6">
    <location>
        <begin position="74"/>
        <end position="99"/>
    </location>
</feature>
<feature type="transmembrane region" description="Helical" evidence="6">
    <location>
        <begin position="105"/>
        <end position="126"/>
    </location>
</feature>
<evidence type="ECO:0000313" key="9">
    <source>
        <dbReference type="Proteomes" id="UP000572817"/>
    </source>
</evidence>
<evidence type="ECO:0000256" key="1">
    <source>
        <dbReference type="ARBA" id="ARBA00004141"/>
    </source>
</evidence>
<keyword evidence="9" id="KW-1185">Reference proteome</keyword>
<dbReference type="SUPFAM" id="SSF103473">
    <property type="entry name" value="MFS general substrate transporter"/>
    <property type="match status" value="1"/>
</dbReference>
<dbReference type="PANTHER" id="PTHR23502:SF29">
    <property type="entry name" value="TRANSPORTER, PUTATIVE (AFU_ORTHOLOGUE AFUA_6G06680)-RELATED"/>
    <property type="match status" value="1"/>
</dbReference>
<accession>A0A8H4NA02</accession>
<feature type="transmembrane region" description="Helical" evidence="6">
    <location>
        <begin position="171"/>
        <end position="190"/>
    </location>
</feature>
<dbReference type="InterPro" id="IPR020846">
    <property type="entry name" value="MFS_dom"/>
</dbReference>
<evidence type="ECO:0000256" key="6">
    <source>
        <dbReference type="SAM" id="Phobius"/>
    </source>
</evidence>
<evidence type="ECO:0000256" key="4">
    <source>
        <dbReference type="ARBA" id="ARBA00023136"/>
    </source>
</evidence>
<evidence type="ECO:0000256" key="5">
    <source>
        <dbReference type="SAM" id="MobiDB-lite"/>
    </source>
</evidence>
<feature type="transmembrane region" description="Helical" evidence="6">
    <location>
        <begin position="226"/>
        <end position="246"/>
    </location>
</feature>
<dbReference type="Pfam" id="PF07690">
    <property type="entry name" value="MFS_1"/>
    <property type="match status" value="1"/>
</dbReference>
<comment type="caution">
    <text evidence="8">The sequence shown here is derived from an EMBL/GenBank/DDBJ whole genome shotgun (WGS) entry which is preliminary data.</text>
</comment>
<reference evidence="8" key="1">
    <citation type="submission" date="2020-04" db="EMBL/GenBank/DDBJ databases">
        <title>Genome Assembly and Annotation of Botryosphaeria dothidea sdau 11-99, a Latent Pathogen of Apple Fruit Ring Rot in China.</title>
        <authorList>
            <person name="Yu C."/>
            <person name="Diao Y."/>
            <person name="Lu Q."/>
            <person name="Zhao J."/>
            <person name="Cui S."/>
            <person name="Peng C."/>
            <person name="He B."/>
            <person name="Liu H."/>
        </authorList>
    </citation>
    <scope>NUCLEOTIDE SEQUENCE [LARGE SCALE GENOMIC DNA]</scope>
    <source>
        <strain evidence="8">Sdau11-99</strain>
    </source>
</reference>
<keyword evidence="2 6" id="KW-0812">Transmembrane</keyword>
<feature type="compositionally biased region" description="Basic and acidic residues" evidence="5">
    <location>
        <begin position="272"/>
        <end position="285"/>
    </location>
</feature>
<feature type="domain" description="Major facilitator superfamily (MFS) profile" evidence="7">
    <location>
        <begin position="71"/>
        <end position="547"/>
    </location>
</feature>
<dbReference type="PROSITE" id="PS50850">
    <property type="entry name" value="MFS"/>
    <property type="match status" value="1"/>
</dbReference>
<dbReference type="InterPro" id="IPR036259">
    <property type="entry name" value="MFS_trans_sf"/>
</dbReference>
<dbReference type="OrthoDB" id="2585655at2759"/>
<dbReference type="PANTHER" id="PTHR23502">
    <property type="entry name" value="MAJOR FACILITATOR SUPERFAMILY"/>
    <property type="match status" value="1"/>
</dbReference>
<name>A0A8H4NA02_9PEZI</name>
<protein>
    <submittedName>
        <fullName evidence="8">Mfs transporter protein</fullName>
    </submittedName>
</protein>
<dbReference type="InterPro" id="IPR011701">
    <property type="entry name" value="MFS"/>
</dbReference>
<feature type="transmembrane region" description="Helical" evidence="6">
    <location>
        <begin position="315"/>
        <end position="344"/>
    </location>
</feature>
<feature type="transmembrane region" description="Helical" evidence="6">
    <location>
        <begin position="138"/>
        <end position="159"/>
    </location>
</feature>
<evidence type="ECO:0000256" key="3">
    <source>
        <dbReference type="ARBA" id="ARBA00022989"/>
    </source>
</evidence>
<organism evidence="8 9">
    <name type="scientific">Botryosphaeria dothidea</name>
    <dbReference type="NCBI Taxonomy" id="55169"/>
    <lineage>
        <taxon>Eukaryota</taxon>
        <taxon>Fungi</taxon>
        <taxon>Dikarya</taxon>
        <taxon>Ascomycota</taxon>
        <taxon>Pezizomycotina</taxon>
        <taxon>Dothideomycetes</taxon>
        <taxon>Dothideomycetes incertae sedis</taxon>
        <taxon>Botryosphaeriales</taxon>
        <taxon>Botryosphaeriaceae</taxon>
        <taxon>Botryosphaeria</taxon>
    </lineage>
</organism>
<dbReference type="GO" id="GO:0005886">
    <property type="term" value="C:plasma membrane"/>
    <property type="evidence" value="ECO:0007669"/>
    <property type="project" value="TreeGrafter"/>
</dbReference>
<dbReference type="Proteomes" id="UP000572817">
    <property type="component" value="Unassembled WGS sequence"/>
</dbReference>
<dbReference type="Gene3D" id="1.20.1250.20">
    <property type="entry name" value="MFS general substrate transporter like domains"/>
    <property type="match status" value="1"/>
</dbReference>
<dbReference type="AlphaFoldDB" id="A0A8H4NA02"/>
<evidence type="ECO:0000259" key="7">
    <source>
        <dbReference type="PROSITE" id="PS50850"/>
    </source>
</evidence>
<proteinExistence type="predicted"/>